<sequence>MPALLPTALVSRPEFSPELAELTETELIAALHASEYRPTMDPAPADLATFALQGLRFRGRLGVAQDAIQLLTYWMVLAQNDDPAKVAKAHAAHRESFDAKLIIHLSAVVQRNRRSLRSVRTGHDCPVCGGFHAQPNAECAAEFAARSWMDCPACEGTGWDTTGMEVFCRTCCGSKLVEAGPIRSAVAA</sequence>
<evidence type="ECO:0008006" key="3">
    <source>
        <dbReference type="Google" id="ProtNLM"/>
    </source>
</evidence>
<comment type="caution">
    <text evidence="1">The sequence shown here is derived from an EMBL/GenBank/DDBJ whole genome shotgun (WGS) entry which is preliminary data.</text>
</comment>
<evidence type="ECO:0000313" key="1">
    <source>
        <dbReference type="EMBL" id="MFC5908452.1"/>
    </source>
</evidence>
<reference evidence="2" key="1">
    <citation type="journal article" date="2019" name="Int. J. Syst. Evol. Microbiol.">
        <title>The Global Catalogue of Microorganisms (GCM) 10K type strain sequencing project: providing services to taxonomists for standard genome sequencing and annotation.</title>
        <authorList>
            <consortium name="The Broad Institute Genomics Platform"/>
            <consortium name="The Broad Institute Genome Sequencing Center for Infectious Disease"/>
            <person name="Wu L."/>
            <person name="Ma J."/>
        </authorList>
    </citation>
    <scope>NUCLEOTIDE SEQUENCE [LARGE SCALE GENOMIC DNA]</scope>
    <source>
        <strain evidence="2">JCM 4816</strain>
    </source>
</reference>
<dbReference type="RefSeq" id="WP_380583449.1">
    <property type="nucleotide sequence ID" value="NZ_JBHSQJ010000058.1"/>
</dbReference>
<keyword evidence="2" id="KW-1185">Reference proteome</keyword>
<organism evidence="1 2">
    <name type="scientific">Streptacidiphilus monticola</name>
    <dbReference type="NCBI Taxonomy" id="2161674"/>
    <lineage>
        <taxon>Bacteria</taxon>
        <taxon>Bacillati</taxon>
        <taxon>Actinomycetota</taxon>
        <taxon>Actinomycetes</taxon>
        <taxon>Kitasatosporales</taxon>
        <taxon>Streptomycetaceae</taxon>
        <taxon>Streptacidiphilus</taxon>
    </lineage>
</organism>
<protein>
    <recommendedName>
        <fullName evidence="3">Antitermination protein</fullName>
    </recommendedName>
</protein>
<dbReference type="Proteomes" id="UP001596174">
    <property type="component" value="Unassembled WGS sequence"/>
</dbReference>
<accession>A0ABW1G4M3</accession>
<gene>
    <name evidence="1" type="ORF">ACFP3V_14670</name>
</gene>
<dbReference type="SUPFAM" id="SSF144020">
    <property type="entry name" value="FdhE-like"/>
    <property type="match status" value="1"/>
</dbReference>
<name>A0ABW1G4M3_9ACTN</name>
<evidence type="ECO:0000313" key="2">
    <source>
        <dbReference type="Proteomes" id="UP001596174"/>
    </source>
</evidence>
<dbReference type="EMBL" id="JBHSQJ010000058">
    <property type="protein sequence ID" value="MFC5908452.1"/>
    <property type="molecule type" value="Genomic_DNA"/>
</dbReference>
<dbReference type="InterPro" id="IPR024064">
    <property type="entry name" value="FdhE-like_sf"/>
</dbReference>
<proteinExistence type="predicted"/>